<keyword evidence="1" id="KW-0472">Membrane</keyword>
<feature type="transmembrane region" description="Helical" evidence="1">
    <location>
        <begin position="206"/>
        <end position="228"/>
    </location>
</feature>
<protein>
    <recommendedName>
        <fullName evidence="4">EpsG family protein</fullName>
    </recommendedName>
</protein>
<name>A0A1I4ZG52_9FLAO</name>
<dbReference type="Proteomes" id="UP000199036">
    <property type="component" value="Unassembled WGS sequence"/>
</dbReference>
<reference evidence="3" key="1">
    <citation type="submission" date="2016-10" db="EMBL/GenBank/DDBJ databases">
        <authorList>
            <person name="Varghese N."/>
            <person name="Submissions S."/>
        </authorList>
    </citation>
    <scope>NUCLEOTIDE SEQUENCE [LARGE SCALE GENOMIC DNA]</scope>
    <source>
        <strain evidence="3">DS-12</strain>
    </source>
</reference>
<dbReference type="STRING" id="913024.SAMN05421741_10657"/>
<feature type="transmembrane region" description="Helical" evidence="1">
    <location>
        <begin position="127"/>
        <end position="155"/>
    </location>
</feature>
<organism evidence="2 3">
    <name type="scientific">Paenimyroides ummariense</name>
    <dbReference type="NCBI Taxonomy" id="913024"/>
    <lineage>
        <taxon>Bacteria</taxon>
        <taxon>Pseudomonadati</taxon>
        <taxon>Bacteroidota</taxon>
        <taxon>Flavobacteriia</taxon>
        <taxon>Flavobacteriales</taxon>
        <taxon>Flavobacteriaceae</taxon>
        <taxon>Paenimyroides</taxon>
    </lineage>
</organism>
<evidence type="ECO:0000313" key="2">
    <source>
        <dbReference type="EMBL" id="SFN48959.1"/>
    </source>
</evidence>
<feature type="transmembrane region" description="Helical" evidence="1">
    <location>
        <begin position="161"/>
        <end position="185"/>
    </location>
</feature>
<feature type="transmembrane region" description="Helical" evidence="1">
    <location>
        <begin position="12"/>
        <end position="30"/>
    </location>
</feature>
<keyword evidence="1" id="KW-1133">Transmembrane helix</keyword>
<feature type="transmembrane region" description="Helical" evidence="1">
    <location>
        <begin position="265"/>
        <end position="282"/>
    </location>
</feature>
<proteinExistence type="predicted"/>
<dbReference type="InterPro" id="IPR045625">
    <property type="entry name" value="DUF6427"/>
</dbReference>
<dbReference type="RefSeq" id="WP_091520742.1">
    <property type="nucleotide sequence ID" value="NZ_FOVI01000006.1"/>
</dbReference>
<feature type="transmembrane region" description="Helical" evidence="1">
    <location>
        <begin position="42"/>
        <end position="61"/>
    </location>
</feature>
<dbReference type="EMBL" id="FOVI01000006">
    <property type="protein sequence ID" value="SFN48959.1"/>
    <property type="molecule type" value="Genomic_DNA"/>
</dbReference>
<evidence type="ECO:0000256" key="1">
    <source>
        <dbReference type="SAM" id="Phobius"/>
    </source>
</evidence>
<evidence type="ECO:0008006" key="4">
    <source>
        <dbReference type="Google" id="ProtNLM"/>
    </source>
</evidence>
<feature type="transmembrane region" description="Helical" evidence="1">
    <location>
        <begin position="288"/>
        <end position="307"/>
    </location>
</feature>
<sequence length="309" mass="35633">MLTNLFSKSRPIGYVVIGLMLLATYILHLLSDLKWLQSPTVVIEKSFLFVVMVFSVLLIQFITVKNYLAVNNLYSLFLYACFLILFPTFYDDAQLIIANLLVLLALRRIISLQTLNEPKIKIFDASLWIFVATLFESWTILYFVMIYLAIIWYVNQDYRNWIIPLIALLTVTILFYTYSLFYNINLVEFWTDKYDVGFNFSYFENVYQNIALSFLATIAVLFTVYQLTNLKSIATNQLTLYKNIVLCFVIGAAIYIITPEKSNGLLVFTFFPLSIIGGNFIANTPIKWVKEAVLATILGVSLLLFLLKL</sequence>
<gene>
    <name evidence="2" type="ORF">SAMN05421741_10657</name>
</gene>
<evidence type="ECO:0000313" key="3">
    <source>
        <dbReference type="Proteomes" id="UP000199036"/>
    </source>
</evidence>
<dbReference type="OrthoDB" id="1439867at2"/>
<accession>A0A1I4ZG52</accession>
<keyword evidence="1" id="KW-0812">Transmembrane</keyword>
<keyword evidence="3" id="KW-1185">Reference proteome</keyword>
<feature type="transmembrane region" description="Helical" evidence="1">
    <location>
        <begin position="73"/>
        <end position="90"/>
    </location>
</feature>
<dbReference type="Pfam" id="PF19992">
    <property type="entry name" value="DUF6427"/>
    <property type="match status" value="1"/>
</dbReference>
<feature type="transmembrane region" description="Helical" evidence="1">
    <location>
        <begin position="240"/>
        <end position="258"/>
    </location>
</feature>
<dbReference type="AlphaFoldDB" id="A0A1I4ZG52"/>